<comment type="caution">
    <text evidence="1">The sequence shown here is derived from an EMBL/GenBank/DDBJ whole genome shotgun (WGS) entry which is preliminary data.</text>
</comment>
<sequence>MELKARAVGVEIIPKGKIIYYSVPNGDEYERGDLVLVLGDFGLEVGKVLIPPREVVIDEVGYELKAVIRKLTDEDLEQYRKNVEDAWNAFQICRQKIKEHGLPMKLLYAKYTFDRTRLIFFFSAEGRVDFRELVRDLAKIFKTRIELRQVGVRDEMKFFGGLGLCGLPTCCSTFLRDFSSVTLKHAKKQQMMINPAKISGPCRRLLCCLTYEYDFYEKELEGIPDEGSTITYEGKRYKVVNVNVFLRTVTLFSEQEGEMIKLPFDYFRKGE</sequence>
<dbReference type="PATRIC" id="fig|93930.3.peg.1115"/>
<dbReference type="PROSITE" id="PS51411">
    <property type="entry name" value="PSP1_C"/>
    <property type="match status" value="1"/>
</dbReference>
<dbReference type="PANTHER" id="PTHR43830:SF3">
    <property type="entry name" value="PROTEIN PSP1"/>
    <property type="match status" value="1"/>
</dbReference>
<organism evidence="1 2">
    <name type="scientific">Thermotoga petrophila</name>
    <dbReference type="NCBI Taxonomy" id="93929"/>
    <lineage>
        <taxon>Bacteria</taxon>
        <taxon>Thermotogati</taxon>
        <taxon>Thermotogota</taxon>
        <taxon>Thermotogae</taxon>
        <taxon>Thermotogales</taxon>
        <taxon>Thermotogaceae</taxon>
        <taxon>Thermotoga</taxon>
    </lineage>
</organism>
<dbReference type="NCBIfam" id="NF041131">
    <property type="entry name" value="RicT_YaaT_fam"/>
    <property type="match status" value="1"/>
</dbReference>
<gene>
    <name evidence="1" type="ORF">XD57_0332</name>
</gene>
<protein>
    <submittedName>
        <fullName evidence="1">PSP1 domain protein</fullName>
    </submittedName>
</protein>
<dbReference type="AlphaFoldDB" id="A0A101ERH3"/>
<name>A0A101ERH3_9THEM</name>
<accession>A0A101ERH3</accession>
<reference evidence="1 2" key="1">
    <citation type="journal article" date="2015" name="MBio">
        <title>Genome-Resolved Metagenomic Analysis Reveals Roles for Candidate Phyla and Other Microbial Community Members in Biogeochemical Transformations in Oil Reservoirs.</title>
        <authorList>
            <person name="Hu P."/>
            <person name="Tom L."/>
            <person name="Singh A."/>
            <person name="Thomas B.C."/>
            <person name="Baker B.J."/>
            <person name="Piceno Y.M."/>
            <person name="Andersen G.L."/>
            <person name="Banfield J.F."/>
        </authorList>
    </citation>
    <scope>NUCLEOTIDE SEQUENCE [LARGE SCALE GENOMIC DNA]</scope>
    <source>
        <strain evidence="1">46_26</strain>
    </source>
</reference>
<dbReference type="InterPro" id="IPR047767">
    <property type="entry name" value="PSP1-like"/>
</dbReference>
<dbReference type="PANTHER" id="PTHR43830">
    <property type="entry name" value="PROTEIN PSP1"/>
    <property type="match status" value="1"/>
</dbReference>
<dbReference type="Proteomes" id="UP000058636">
    <property type="component" value="Unassembled WGS sequence"/>
</dbReference>
<dbReference type="OMA" id="KEWHIDY"/>
<dbReference type="InterPro" id="IPR007557">
    <property type="entry name" value="PSP1_C"/>
</dbReference>
<proteinExistence type="predicted"/>
<dbReference type="GO" id="GO:0005737">
    <property type="term" value="C:cytoplasm"/>
    <property type="evidence" value="ECO:0007669"/>
    <property type="project" value="TreeGrafter"/>
</dbReference>
<dbReference type="Pfam" id="PF04468">
    <property type="entry name" value="PSP1"/>
    <property type="match status" value="1"/>
</dbReference>
<evidence type="ECO:0000313" key="2">
    <source>
        <dbReference type="Proteomes" id="UP000058636"/>
    </source>
</evidence>
<dbReference type="EMBL" id="LGFG01000015">
    <property type="protein sequence ID" value="KUK23578.1"/>
    <property type="molecule type" value="Genomic_DNA"/>
</dbReference>
<evidence type="ECO:0000313" key="1">
    <source>
        <dbReference type="EMBL" id="KUK23578.1"/>
    </source>
</evidence>
<dbReference type="RefSeq" id="WP_011942846.1">
    <property type="nucleotide sequence ID" value="NZ_DAITJQ010000003.1"/>
</dbReference>